<evidence type="ECO:0000259" key="2">
    <source>
        <dbReference type="Pfam" id="PF00535"/>
    </source>
</evidence>
<feature type="domain" description="Glycosyltransferase 2-like" evidence="2">
    <location>
        <begin position="10"/>
        <end position="141"/>
    </location>
</feature>
<accession>A0A344U085</accession>
<dbReference type="KEGG" id="sgz:C0216_13325"/>
<gene>
    <name evidence="3" type="ORF">C0216_13325</name>
</gene>
<feature type="region of interest" description="Disordered" evidence="1">
    <location>
        <begin position="416"/>
        <end position="435"/>
    </location>
</feature>
<dbReference type="Pfam" id="PF00535">
    <property type="entry name" value="Glycos_transf_2"/>
    <property type="match status" value="1"/>
</dbReference>
<dbReference type="AlphaFoldDB" id="A0A344U085"/>
<dbReference type="Gene3D" id="3.90.550.10">
    <property type="entry name" value="Spore Coat Polysaccharide Biosynthesis Protein SpsA, Chain A"/>
    <property type="match status" value="1"/>
</dbReference>
<keyword evidence="3" id="KW-0808">Transferase</keyword>
<dbReference type="PANTHER" id="PTHR22916:SF3">
    <property type="entry name" value="UDP-GLCNAC:BETAGAL BETA-1,3-N-ACETYLGLUCOSAMINYLTRANSFERASE-LIKE PROTEIN 1"/>
    <property type="match status" value="1"/>
</dbReference>
<keyword evidence="4" id="KW-1185">Reference proteome</keyword>
<reference evidence="3 4" key="1">
    <citation type="submission" date="2018-01" db="EMBL/GenBank/DDBJ databases">
        <title>Draft genome Sequence of streptomyces globosus LZH-48.</title>
        <authorList>
            <person name="Ran K."/>
            <person name="Li Z."/>
            <person name="Wei S."/>
            <person name="Dong R."/>
        </authorList>
    </citation>
    <scope>NUCLEOTIDE SEQUENCE [LARGE SCALE GENOMIC DNA]</scope>
    <source>
        <strain evidence="3 4">LZH-48</strain>
    </source>
</reference>
<dbReference type="InterPro" id="IPR001173">
    <property type="entry name" value="Glyco_trans_2-like"/>
</dbReference>
<dbReference type="InterPro" id="IPR029044">
    <property type="entry name" value="Nucleotide-diphossugar_trans"/>
</dbReference>
<protein>
    <submittedName>
        <fullName evidence="3">Glycosyltransferase family 2 protein</fullName>
    </submittedName>
</protein>
<dbReference type="CDD" id="cd00761">
    <property type="entry name" value="Glyco_tranf_GTA_type"/>
    <property type="match status" value="1"/>
</dbReference>
<dbReference type="PANTHER" id="PTHR22916">
    <property type="entry name" value="GLYCOSYLTRANSFERASE"/>
    <property type="match status" value="1"/>
</dbReference>
<dbReference type="GO" id="GO:0016758">
    <property type="term" value="F:hexosyltransferase activity"/>
    <property type="evidence" value="ECO:0007669"/>
    <property type="project" value="UniProtKB-ARBA"/>
</dbReference>
<dbReference type="RefSeq" id="WP_114055489.1">
    <property type="nucleotide sequence ID" value="NZ_CP030862.1"/>
</dbReference>
<organism evidence="3 4">
    <name type="scientific">Streptomyces globosus</name>
    <dbReference type="NCBI Taxonomy" id="68209"/>
    <lineage>
        <taxon>Bacteria</taxon>
        <taxon>Bacillati</taxon>
        <taxon>Actinomycetota</taxon>
        <taxon>Actinomycetes</taxon>
        <taxon>Kitasatosporales</taxon>
        <taxon>Streptomycetaceae</taxon>
        <taxon>Streptomyces</taxon>
    </lineage>
</organism>
<evidence type="ECO:0000313" key="3">
    <source>
        <dbReference type="EMBL" id="AXE24306.1"/>
    </source>
</evidence>
<proteinExistence type="predicted"/>
<dbReference type="SUPFAM" id="SSF53448">
    <property type="entry name" value="Nucleotide-diphospho-sugar transferases"/>
    <property type="match status" value="1"/>
</dbReference>
<sequence>MYRQSVPDVSVIIAVYNAMPYLSECLESVMGQTIGAERLEVIAVDDGSTDGSGAELDRYAARYPQFRAVHQPNSGGPGGPRNRALDLARGRYVFFADADDYLGPEALQRLVGMAEAQGSDVVLARQVGLGRTVSDKAHRHAAEADLYTSEVYRSLHSAKLMRRRVIENERLRYPEDLWYGEDQIFVTSVFLAAARISVVGDYDCYYLRRRDDGQNLTSRTRTAHETVAHIERVMALVADRVTDPVGRRRMLGRHFRSLLRTALRPASAARGDDPAYTQEVYVRARALVEAYWTPDMGGELPRIDWIRLYAFVCSPLPVFEQLMDWDPAEEPSPGHLVENGRVYRCLPLFRDPAAGLPDVLYDVTDQVKAQHELSSLAWQGRRLRIAGHAGIPSLGAVGAAGAETELVLRERETGREFTVPAEPRPVSEAAEEAPQPDGAGFLAEVDLARIADGEPIPPGTWDCFLNVRAAGVTRTVRLGRRHAPDLDRTARRAKVLARDPGGATELAAAPFYTAYGNLSFEVVRRIPLPTG</sequence>
<name>A0A344U085_9ACTN</name>
<dbReference type="OrthoDB" id="2676521at2"/>
<evidence type="ECO:0000256" key="1">
    <source>
        <dbReference type="SAM" id="MobiDB-lite"/>
    </source>
</evidence>
<dbReference type="EMBL" id="CP030862">
    <property type="protein sequence ID" value="AXE24306.1"/>
    <property type="molecule type" value="Genomic_DNA"/>
</dbReference>
<evidence type="ECO:0000313" key="4">
    <source>
        <dbReference type="Proteomes" id="UP000252004"/>
    </source>
</evidence>
<dbReference type="Proteomes" id="UP000252004">
    <property type="component" value="Chromosome"/>
</dbReference>